<reference evidence="2 3" key="1">
    <citation type="journal article" date="2012" name="Nucleic Acids Res.">
        <title>Sequencing of the smallest Apicomplexan genome from the human pathogen Babesia microti.</title>
        <authorList>
            <person name="Cornillot E."/>
            <person name="Hadj-Kaddour K."/>
            <person name="Dassouli A."/>
            <person name="Noel B."/>
            <person name="Ranwez V."/>
            <person name="Vacherie B."/>
            <person name="Augagneur Y."/>
            <person name="Bres V."/>
            <person name="Duclos A."/>
            <person name="Randazzo S."/>
            <person name="Carcy B."/>
            <person name="Debierre-Grockiego F."/>
            <person name="Delbecq S."/>
            <person name="Moubri-Menage K."/>
            <person name="Shams-Eldin H."/>
            <person name="Usmani-Brown S."/>
            <person name="Bringaud F."/>
            <person name="Wincker P."/>
            <person name="Vivares C.P."/>
            <person name="Schwarz R.T."/>
            <person name="Schetters T.P."/>
            <person name="Krause P.J."/>
            <person name="Gorenflot A."/>
            <person name="Berry V."/>
            <person name="Barbe V."/>
            <person name="Ben Mamoun C."/>
        </authorList>
    </citation>
    <scope>NUCLEOTIDE SEQUENCE [LARGE SCALE GENOMIC DNA]</scope>
    <source>
        <strain evidence="2 3">RI</strain>
    </source>
</reference>
<dbReference type="OrthoDB" id="419290at2759"/>
<organism evidence="2 3">
    <name type="scientific">Babesia microti (strain RI)</name>
    <dbReference type="NCBI Taxonomy" id="1133968"/>
    <lineage>
        <taxon>Eukaryota</taxon>
        <taxon>Sar</taxon>
        <taxon>Alveolata</taxon>
        <taxon>Apicomplexa</taxon>
        <taxon>Aconoidasida</taxon>
        <taxon>Piroplasmida</taxon>
        <taxon>Babesiidae</taxon>
        <taxon>Babesia</taxon>
    </lineage>
</organism>
<feature type="transmembrane region" description="Helical" evidence="1">
    <location>
        <begin position="124"/>
        <end position="142"/>
    </location>
</feature>
<gene>
    <name evidence="2" type="ORF">BMR1_01G01945</name>
</gene>
<keyword evidence="1" id="KW-0812">Transmembrane</keyword>
<evidence type="ECO:0000256" key="1">
    <source>
        <dbReference type="SAM" id="Phobius"/>
    </source>
</evidence>
<dbReference type="RefSeq" id="XP_012647456.1">
    <property type="nucleotide sequence ID" value="XM_012792002.1"/>
</dbReference>
<feature type="transmembrane region" description="Helical" evidence="1">
    <location>
        <begin position="48"/>
        <end position="66"/>
    </location>
</feature>
<accession>I7J5G1</accession>
<dbReference type="OMA" id="FIYMMFF"/>
<dbReference type="AlphaFoldDB" id="I7J5G1"/>
<dbReference type="GeneID" id="24423461"/>
<name>I7J5G1_BABMR</name>
<dbReference type="VEuPathDB" id="PiroplasmaDB:BMR1_01G01945"/>
<protein>
    <submittedName>
        <fullName evidence="2">Uncharacterized protein</fullName>
    </submittedName>
</protein>
<proteinExistence type="predicted"/>
<dbReference type="Proteomes" id="UP000002899">
    <property type="component" value="Chromosome I"/>
</dbReference>
<sequence length="199" mass="22605">MWHVFIILALLMIAELRIFSPLYSRKFVHLGAGLIIADLGYPINPQVYIFIQIIAITSIFLTLSYPFTFGKKYDVGIITYNAFVLFWVTARFPIKFILPVFICDPLGAIVGLNIPSPKWNGKKTVTGSIAVLVSGYFCLYYVKSLAWRMILSVLICLCESYGGKYDNFCISLFMLIVYITSKSLKIPLDHYILSKPLFT</sequence>
<keyword evidence="1" id="KW-0472">Membrane</keyword>
<keyword evidence="3" id="KW-1185">Reference proteome</keyword>
<dbReference type="KEGG" id="bmic:BMR1_01G01945"/>
<reference evidence="2 3" key="3">
    <citation type="journal article" date="2016" name="Sci. Rep.">
        <title>Genome-wide diversity and gene expression profiling of Babesia microti isolates identify polymorphic genes that mediate host-pathogen interactions.</title>
        <authorList>
            <person name="Silva J.C."/>
            <person name="Cornillot E."/>
            <person name="McCracken C."/>
            <person name="Usmani-Brown S."/>
            <person name="Dwivedi A."/>
            <person name="Ifeonu O.O."/>
            <person name="Crabtree J."/>
            <person name="Gotia H.T."/>
            <person name="Virji A.Z."/>
            <person name="Reynes C."/>
            <person name="Colinge J."/>
            <person name="Kumar V."/>
            <person name="Lawres L."/>
            <person name="Pazzi J.E."/>
            <person name="Pablo J.V."/>
            <person name="Hung C."/>
            <person name="Brancato J."/>
            <person name="Kumari P."/>
            <person name="Orvis J."/>
            <person name="Tretina K."/>
            <person name="Chibucos M."/>
            <person name="Ott S."/>
            <person name="Sadzewicz L."/>
            <person name="Sengamalay N."/>
            <person name="Shetty A.C."/>
            <person name="Su Q."/>
            <person name="Tallon L."/>
            <person name="Fraser C.M."/>
            <person name="Frutos R."/>
            <person name="Molina D.M."/>
            <person name="Krause P.J."/>
            <person name="Ben Mamoun C."/>
        </authorList>
    </citation>
    <scope>NUCLEOTIDE SEQUENCE [LARGE SCALE GENOMIC DNA]</scope>
    <source>
        <strain evidence="2 3">RI</strain>
    </source>
</reference>
<dbReference type="EMBL" id="FO082871">
    <property type="protein sequence ID" value="CCF72847.1"/>
    <property type="molecule type" value="Genomic_DNA"/>
</dbReference>
<reference evidence="2 3" key="2">
    <citation type="journal article" date="2013" name="PLoS ONE">
        <title>Whole genome mapping and re-organization of the nuclear and mitochondrial genomes of Babesia microti isolates.</title>
        <authorList>
            <person name="Cornillot E."/>
            <person name="Dassouli A."/>
            <person name="Garg A."/>
            <person name="Pachikara N."/>
            <person name="Randazzo S."/>
            <person name="Depoix D."/>
            <person name="Carcy B."/>
            <person name="Delbecq S."/>
            <person name="Frutos R."/>
            <person name="Silva J.C."/>
            <person name="Sutton R."/>
            <person name="Krause P.J."/>
            <person name="Mamoun C.B."/>
        </authorList>
    </citation>
    <scope>NUCLEOTIDE SEQUENCE [LARGE SCALE GENOMIC DNA]</scope>
    <source>
        <strain evidence="2 3">RI</strain>
    </source>
</reference>
<evidence type="ECO:0000313" key="2">
    <source>
        <dbReference type="EMBL" id="CCF72847.1"/>
    </source>
</evidence>
<evidence type="ECO:0000313" key="3">
    <source>
        <dbReference type="Proteomes" id="UP000002899"/>
    </source>
</evidence>
<keyword evidence="1" id="KW-1133">Transmembrane helix</keyword>